<dbReference type="Gene3D" id="2.130.10.10">
    <property type="entry name" value="YVTN repeat-like/Quinoprotein amine dehydrogenase"/>
    <property type="match status" value="1"/>
</dbReference>
<gene>
    <name evidence="3" type="ORF">EA462_15620</name>
</gene>
<dbReference type="SMART" id="SM00564">
    <property type="entry name" value="PQQ"/>
    <property type="match status" value="4"/>
</dbReference>
<feature type="compositionally biased region" description="Acidic residues" evidence="1">
    <location>
        <begin position="28"/>
        <end position="41"/>
    </location>
</feature>
<dbReference type="AlphaFoldDB" id="A0A3N6NUZ4"/>
<keyword evidence="4" id="KW-1185">Reference proteome</keyword>
<dbReference type="Pfam" id="PF13360">
    <property type="entry name" value="PQQ_2"/>
    <property type="match status" value="2"/>
</dbReference>
<dbReference type="SUPFAM" id="SSF50998">
    <property type="entry name" value="Quinoprotein alcohol dehydrogenase-like"/>
    <property type="match status" value="2"/>
</dbReference>
<accession>A0A3N6NUZ4</accession>
<dbReference type="InterPro" id="IPR002372">
    <property type="entry name" value="PQQ_rpt_dom"/>
</dbReference>
<dbReference type="EMBL" id="REFY01000006">
    <property type="protein sequence ID" value="RQG87060.1"/>
    <property type="molecule type" value="Genomic_DNA"/>
</dbReference>
<dbReference type="RefSeq" id="WP_124179467.1">
    <property type="nucleotide sequence ID" value="NZ_REFY01000006.1"/>
</dbReference>
<dbReference type="Proteomes" id="UP000273828">
    <property type="component" value="Unassembled WGS sequence"/>
</dbReference>
<dbReference type="InterPro" id="IPR015943">
    <property type="entry name" value="WD40/YVTN_repeat-like_dom_sf"/>
</dbReference>
<evidence type="ECO:0000313" key="3">
    <source>
        <dbReference type="EMBL" id="RQG87060.1"/>
    </source>
</evidence>
<dbReference type="PROSITE" id="PS51257">
    <property type="entry name" value="PROKAR_LIPOPROTEIN"/>
    <property type="match status" value="1"/>
</dbReference>
<name>A0A3N6NUZ4_9EURY</name>
<comment type="caution">
    <text evidence="3">The sequence shown here is derived from an EMBL/GenBank/DDBJ whole genome shotgun (WGS) entry which is preliminary data.</text>
</comment>
<evidence type="ECO:0000256" key="1">
    <source>
        <dbReference type="SAM" id="MobiDB-lite"/>
    </source>
</evidence>
<proteinExistence type="predicted"/>
<protein>
    <recommendedName>
        <fullName evidence="2">Pyrrolo-quinoline quinone repeat domain-containing protein</fullName>
    </recommendedName>
</protein>
<dbReference type="PANTHER" id="PTHR34512:SF30">
    <property type="entry name" value="OUTER MEMBRANE PROTEIN ASSEMBLY FACTOR BAMB"/>
    <property type="match status" value="1"/>
</dbReference>
<sequence length="400" mass="44750">MRRRGFCTLSTLGLLGGCLQLQEQSTGETDDGTETSPDGEDGDTRTETDGIERDTERIDLVEAWSRDVDSIAFHDGSFVGVVRPPHSDEVETTRLERYDEHGEIDWSSDEIEDGYRFAITEHDGGGIRSLDGAIVTAATGMEDTDGARLYAFDSETGEQLWVHETDGERAETYFRALTVHDETIYYGVTDSGGTDEDQNPSIRAIDTTTGDVRWEEQFDEGFFSGITVFDDRLYVGRGWELNVFERETGTRVHEEDVSIGFDGFIVTEDTLYFAESELQAYDPVDDELRWEREPDRTFDSGITHTNGTIYGGTRSGWVLARDESDGDLLWETRIDGSVINPLLVDHGVLWTVSDSHELSALNADTGAILYERENGSRRIATGSGRVFIEETAYELERSEA</sequence>
<feature type="domain" description="Pyrrolo-quinoline quinone repeat" evidence="2">
    <location>
        <begin position="275"/>
        <end position="376"/>
    </location>
</feature>
<evidence type="ECO:0000313" key="4">
    <source>
        <dbReference type="Proteomes" id="UP000273828"/>
    </source>
</evidence>
<feature type="compositionally biased region" description="Basic and acidic residues" evidence="1">
    <location>
        <begin position="42"/>
        <end position="53"/>
    </location>
</feature>
<dbReference type="InterPro" id="IPR018391">
    <property type="entry name" value="PQQ_b-propeller_rpt"/>
</dbReference>
<dbReference type="PANTHER" id="PTHR34512">
    <property type="entry name" value="CELL SURFACE PROTEIN"/>
    <property type="match status" value="1"/>
</dbReference>
<evidence type="ECO:0000259" key="2">
    <source>
        <dbReference type="Pfam" id="PF13360"/>
    </source>
</evidence>
<dbReference type="Gene3D" id="2.40.10.480">
    <property type="match status" value="1"/>
</dbReference>
<dbReference type="OrthoDB" id="145878at2157"/>
<dbReference type="InterPro" id="IPR011047">
    <property type="entry name" value="Quinoprotein_ADH-like_sf"/>
</dbReference>
<feature type="domain" description="Pyrrolo-quinoline quinone repeat" evidence="2">
    <location>
        <begin position="94"/>
        <end position="216"/>
    </location>
</feature>
<organism evidence="3 4">
    <name type="scientific">Natrarchaeobius halalkaliphilus</name>
    <dbReference type="NCBI Taxonomy" id="1679091"/>
    <lineage>
        <taxon>Archaea</taxon>
        <taxon>Methanobacteriati</taxon>
        <taxon>Methanobacteriota</taxon>
        <taxon>Stenosarchaea group</taxon>
        <taxon>Halobacteria</taxon>
        <taxon>Halobacteriales</taxon>
        <taxon>Natrialbaceae</taxon>
        <taxon>Natrarchaeobius</taxon>
    </lineage>
</organism>
<reference evidence="3 4" key="1">
    <citation type="submission" date="2018-10" db="EMBL/GenBank/DDBJ databases">
        <title>Natrarchaeobius chitinivorans gen. nov., sp. nov., and Natrarchaeobius haloalkaliphilus sp. nov., alkaliphilic, chitin-utilizing haloarchaea from hypersaline alkaline lakes.</title>
        <authorList>
            <person name="Sorokin D.Y."/>
            <person name="Elcheninov A.G."/>
            <person name="Kostrikina N.A."/>
            <person name="Bale N.J."/>
            <person name="Sinninghe Damste J.S."/>
            <person name="Khijniak T.V."/>
            <person name="Kublanov I.V."/>
            <person name="Toshchakov S.V."/>
        </authorList>
    </citation>
    <scope>NUCLEOTIDE SEQUENCE [LARGE SCALE GENOMIC DNA]</scope>
    <source>
        <strain evidence="3 4">AArcht-Sl</strain>
    </source>
</reference>
<feature type="region of interest" description="Disordered" evidence="1">
    <location>
        <begin position="22"/>
        <end position="53"/>
    </location>
</feature>